<dbReference type="Pfam" id="PF08510">
    <property type="entry name" value="PIG-P"/>
    <property type="match status" value="1"/>
</dbReference>
<dbReference type="EMBL" id="BT124330">
    <property type="protein sequence ID" value="ADE77589.1"/>
    <property type="molecule type" value="mRNA"/>
</dbReference>
<sequence length="163" mass="18426">MVDSSANSPRRMLSLSRERAFVSILDDEREGRFALSNKQGAKLLEVYGFVGSISTIVATGLFFLWAYLPEPWLHYLGITYYPSRYWALAIPTYVMVTILFIVLFYLGLNYMATVPSTSWNSLFDDHTRDASRILSARACTDEEHPIDPISDIPITEVNASLFG</sequence>
<dbReference type="AlphaFoldDB" id="D5ADH0"/>
<evidence type="ECO:0000256" key="1">
    <source>
        <dbReference type="ARBA" id="ARBA00004141"/>
    </source>
</evidence>
<feature type="transmembrane region" description="Helical" evidence="5">
    <location>
        <begin position="46"/>
        <end position="68"/>
    </location>
</feature>
<evidence type="ECO:0000256" key="3">
    <source>
        <dbReference type="ARBA" id="ARBA00022989"/>
    </source>
</evidence>
<comment type="subcellular location">
    <subcellularLocation>
        <location evidence="1">Membrane</location>
        <topology evidence="1">Multi-pass membrane protein</topology>
    </subcellularLocation>
</comment>
<evidence type="ECO:0000256" key="4">
    <source>
        <dbReference type="ARBA" id="ARBA00023136"/>
    </source>
</evidence>
<reference evidence="7" key="1">
    <citation type="submission" date="2010-04" db="EMBL/GenBank/DDBJ databases">
        <authorList>
            <person name="Reid K.E."/>
            <person name="Liao N."/>
            <person name="Chan S."/>
            <person name="Docking R."/>
            <person name="Taylor G."/>
            <person name="Moore R."/>
            <person name="Mayo M."/>
            <person name="Munro S."/>
            <person name="King J."/>
            <person name="Yanchuk A."/>
            <person name="Holt R."/>
            <person name="Jones S."/>
            <person name="Marra M."/>
            <person name="Ritland C.E."/>
            <person name="Ritland K."/>
            <person name="Bohlmann J."/>
        </authorList>
    </citation>
    <scope>NUCLEOTIDE SEQUENCE</scope>
    <source>
        <tissue evidence="7">Bud</tissue>
    </source>
</reference>
<name>D5ADH0_PICSI</name>
<evidence type="ECO:0000259" key="6">
    <source>
        <dbReference type="Pfam" id="PF08510"/>
    </source>
</evidence>
<dbReference type="PANTHER" id="PTHR47681:SF3">
    <property type="entry name" value="PHOSPHATIDYLINOSITOL N-ACETYLGLUCOSAMINYLTRANSFERASE SUBUNIT P-RELATED"/>
    <property type="match status" value="1"/>
</dbReference>
<evidence type="ECO:0000256" key="5">
    <source>
        <dbReference type="SAM" id="Phobius"/>
    </source>
</evidence>
<evidence type="ECO:0000256" key="2">
    <source>
        <dbReference type="ARBA" id="ARBA00022692"/>
    </source>
</evidence>
<dbReference type="InterPro" id="IPR013717">
    <property type="entry name" value="PIG-P"/>
</dbReference>
<protein>
    <recommendedName>
        <fullName evidence="6">PIG-P domain-containing protein</fullName>
    </recommendedName>
</protein>
<proteinExistence type="evidence at transcript level"/>
<keyword evidence="4 5" id="KW-0472">Membrane</keyword>
<feature type="transmembrane region" description="Helical" evidence="5">
    <location>
        <begin position="88"/>
        <end position="108"/>
    </location>
</feature>
<keyword evidence="2 5" id="KW-0812">Transmembrane</keyword>
<dbReference type="GO" id="GO:0016020">
    <property type="term" value="C:membrane"/>
    <property type="evidence" value="ECO:0007669"/>
    <property type="project" value="UniProtKB-SubCell"/>
</dbReference>
<dbReference type="OMA" id="LYVLWAY"/>
<evidence type="ECO:0000313" key="7">
    <source>
        <dbReference type="EMBL" id="ADE77589.1"/>
    </source>
</evidence>
<accession>D5ADH0</accession>
<keyword evidence="3 5" id="KW-1133">Transmembrane helix</keyword>
<dbReference type="PANTHER" id="PTHR47681">
    <property type="entry name" value="PHOSPHATIDYLINOSITOL N-ACETYLGLUCOSAMINYLTRANSFERASE SUBUNIT P-RELATED"/>
    <property type="match status" value="1"/>
</dbReference>
<organism evidence="7">
    <name type="scientific">Picea sitchensis</name>
    <name type="common">Sitka spruce</name>
    <name type="synonym">Pinus sitchensis</name>
    <dbReference type="NCBI Taxonomy" id="3332"/>
    <lineage>
        <taxon>Eukaryota</taxon>
        <taxon>Viridiplantae</taxon>
        <taxon>Streptophyta</taxon>
        <taxon>Embryophyta</taxon>
        <taxon>Tracheophyta</taxon>
        <taxon>Spermatophyta</taxon>
        <taxon>Pinopsida</taxon>
        <taxon>Pinidae</taxon>
        <taxon>Conifers I</taxon>
        <taxon>Pinales</taxon>
        <taxon>Pinaceae</taxon>
        <taxon>Picea</taxon>
    </lineage>
</organism>
<feature type="domain" description="PIG-P" evidence="6">
    <location>
        <begin position="45"/>
        <end position="162"/>
    </location>
</feature>